<reference evidence="3 4" key="1">
    <citation type="submission" date="2020-08" db="EMBL/GenBank/DDBJ databases">
        <title>Genome sequence of Diaphorobacter ruginosibacter DSM 27467T.</title>
        <authorList>
            <person name="Hyun D.-W."/>
            <person name="Bae J.-W."/>
        </authorList>
    </citation>
    <scope>NUCLEOTIDE SEQUENCE [LARGE SCALE GENOMIC DNA]</scope>
    <source>
        <strain evidence="3 4">DSM 27467</strain>
    </source>
</reference>
<keyword evidence="4" id="KW-1185">Reference proteome</keyword>
<accession>A0A7G9RP38</accession>
<proteinExistence type="inferred from homology"/>
<organism evidence="3 4">
    <name type="scientific">Diaphorobacter ruginosibacter</name>
    <dbReference type="NCBI Taxonomy" id="1715720"/>
    <lineage>
        <taxon>Bacteria</taxon>
        <taxon>Pseudomonadati</taxon>
        <taxon>Pseudomonadota</taxon>
        <taxon>Betaproteobacteria</taxon>
        <taxon>Burkholderiales</taxon>
        <taxon>Comamonadaceae</taxon>
        <taxon>Diaphorobacter</taxon>
    </lineage>
</organism>
<dbReference type="InterPro" id="IPR013766">
    <property type="entry name" value="Thioredoxin_domain"/>
</dbReference>
<dbReference type="KEGG" id="drg:H9K76_00175"/>
<dbReference type="AlphaFoldDB" id="A0A7G9RP38"/>
<dbReference type="Pfam" id="PF13462">
    <property type="entry name" value="Thioredoxin_4"/>
    <property type="match status" value="1"/>
</dbReference>
<dbReference type="PANTHER" id="PTHR13887:SF55">
    <property type="entry name" value="SLR0313 PROTEIN"/>
    <property type="match status" value="1"/>
</dbReference>
<dbReference type="PROSITE" id="PS51352">
    <property type="entry name" value="THIOREDOXIN_2"/>
    <property type="match status" value="1"/>
</dbReference>
<evidence type="ECO:0000259" key="2">
    <source>
        <dbReference type="PROSITE" id="PS51352"/>
    </source>
</evidence>
<comment type="similarity">
    <text evidence="1">Belongs to the thioredoxin family. DsbA subfamily.</text>
</comment>
<dbReference type="SUPFAM" id="SSF52833">
    <property type="entry name" value="Thioredoxin-like"/>
    <property type="match status" value="1"/>
</dbReference>
<dbReference type="PANTHER" id="PTHR13887">
    <property type="entry name" value="GLUTATHIONE S-TRANSFERASE KAPPA"/>
    <property type="match status" value="1"/>
</dbReference>
<evidence type="ECO:0000313" key="4">
    <source>
        <dbReference type="Proteomes" id="UP000515811"/>
    </source>
</evidence>
<dbReference type="RefSeq" id="WP_187597617.1">
    <property type="nucleotide sequence ID" value="NZ_CP060714.1"/>
</dbReference>
<evidence type="ECO:0000313" key="3">
    <source>
        <dbReference type="EMBL" id="QNN57363.1"/>
    </source>
</evidence>
<name>A0A7G9RP38_9BURK</name>
<protein>
    <submittedName>
        <fullName evidence="3">Thioredoxin domain-containing protein</fullName>
    </submittedName>
</protein>
<dbReference type="Gene3D" id="3.40.30.10">
    <property type="entry name" value="Glutaredoxin"/>
    <property type="match status" value="1"/>
</dbReference>
<dbReference type="InterPro" id="IPR036249">
    <property type="entry name" value="Thioredoxin-like_sf"/>
</dbReference>
<evidence type="ECO:0000256" key="1">
    <source>
        <dbReference type="ARBA" id="ARBA00005791"/>
    </source>
</evidence>
<dbReference type="Proteomes" id="UP000515811">
    <property type="component" value="Chromosome"/>
</dbReference>
<dbReference type="InterPro" id="IPR012336">
    <property type="entry name" value="Thioredoxin-like_fold"/>
</dbReference>
<sequence>MPDLHPAPGNSDHIQGDLAAPIVLVEYGDYQCPYCAKAYAVVKRVQERFGRDVCFVFRNFPLSMHPQAQNAAVVAEFAAQHGKFWEAHDALYENQASLGAPLYAQLVQSLGLSTAELDKALQTDAFEPHIRADIESGRRSGVSGTPAFYVNGEKFQTPDGFNDLPAVIEEMLRPTR</sequence>
<feature type="domain" description="Thioredoxin" evidence="2">
    <location>
        <begin position="1"/>
        <end position="126"/>
    </location>
</feature>
<gene>
    <name evidence="3" type="ORF">H9K76_00175</name>
</gene>
<dbReference type="EMBL" id="CP060714">
    <property type="protein sequence ID" value="QNN57363.1"/>
    <property type="molecule type" value="Genomic_DNA"/>
</dbReference>